<feature type="transmembrane region" description="Helical" evidence="1">
    <location>
        <begin position="58"/>
        <end position="80"/>
    </location>
</feature>
<feature type="transmembrane region" description="Helical" evidence="1">
    <location>
        <begin position="92"/>
        <end position="111"/>
    </location>
</feature>
<dbReference type="Proteomes" id="UP000029914">
    <property type="component" value="Chromosome"/>
</dbReference>
<sequence>MTHSNTIPSGEGAAHLNTPASDNPTFILLQKTYYPYIVAIYCAVFLISNLTASKGVQIGPLITDGAFFLFPVSYVLGDVLSECYGFRASRRAVITGFAATLIAVASFYAAIALPAADFWENQEAFASVLGLFPQIVLASLAGYVVGQLLNAWTLVAIKRRTGERSLWARLLGSTVVGQIADTLLFCLIAAPVIGISTPGALFNYVLVGFLWKTTLEAVLLPVTYAVIAWVKKREVYGS</sequence>
<dbReference type="InterPro" id="IPR003744">
    <property type="entry name" value="YhhQ"/>
</dbReference>
<dbReference type="EMBL" id="CP006764">
    <property type="protein sequence ID" value="AIT60094.1"/>
    <property type="molecule type" value="Genomic_DNA"/>
</dbReference>
<dbReference type="PANTHER" id="PTHR34300">
    <property type="entry name" value="QUEUOSINE PRECURSOR TRANSPORTER-RELATED"/>
    <property type="match status" value="1"/>
</dbReference>
<keyword evidence="1" id="KW-0812">Transmembrane</keyword>
<dbReference type="OrthoDB" id="9805479at2"/>
<dbReference type="AlphaFoldDB" id="A0A097ID94"/>
<dbReference type="KEGG" id="cdo:CDOO_01405"/>
<dbReference type="GO" id="GO:0022857">
    <property type="term" value="F:transmembrane transporter activity"/>
    <property type="evidence" value="ECO:0007669"/>
    <property type="project" value="UniProtKB-UniRule"/>
</dbReference>
<comment type="similarity">
    <text evidence="1">Belongs to the vitamin uptake transporter (VUT/ECF) (TC 2.A.88) family. Q precursor transporter subfamily.</text>
</comment>
<protein>
    <recommendedName>
        <fullName evidence="1">Probable queuosine precursor transporter</fullName>
        <shortName evidence="1">Q precursor transporter</shortName>
    </recommendedName>
</protein>
<evidence type="ECO:0000313" key="2">
    <source>
        <dbReference type="EMBL" id="AIT60094.1"/>
    </source>
</evidence>
<feature type="transmembrane region" description="Helical" evidence="1">
    <location>
        <begin position="131"/>
        <end position="155"/>
    </location>
</feature>
<feature type="transmembrane region" description="Helical" evidence="1">
    <location>
        <begin position="201"/>
        <end position="230"/>
    </location>
</feature>
<keyword evidence="1" id="KW-0813">Transport</keyword>
<keyword evidence="1" id="KW-1133">Transmembrane helix</keyword>
<reference evidence="2 3" key="1">
    <citation type="submission" date="2013-09" db="EMBL/GenBank/DDBJ databases">
        <title>Complete genome sequence of Corynebacterium doosanense CAU 212(T) (=DSM 45436(T)), isolated from activated sludge.</title>
        <authorList>
            <person name="Schaffert L."/>
            <person name="Albersmeier A."/>
            <person name="Kalinowski J."/>
            <person name="Ruckert C."/>
        </authorList>
    </citation>
    <scope>NUCLEOTIDE SEQUENCE [LARGE SCALE GENOMIC DNA]</scope>
    <source>
        <strain evidence="2 3">CAU 212</strain>
    </source>
</reference>
<feature type="transmembrane region" description="Helical" evidence="1">
    <location>
        <begin position="33"/>
        <end position="52"/>
    </location>
</feature>
<dbReference type="NCBIfam" id="TIGR00697">
    <property type="entry name" value="queuosine precursor transporter"/>
    <property type="match status" value="1"/>
</dbReference>
<proteinExistence type="inferred from homology"/>
<dbReference type="eggNOG" id="COG1738">
    <property type="taxonomic scope" value="Bacteria"/>
</dbReference>
<keyword evidence="3" id="KW-1185">Reference proteome</keyword>
<comment type="subcellular location">
    <subcellularLocation>
        <location evidence="1">Cell membrane</location>
        <topology evidence="1">Multi-pass membrane protein</topology>
    </subcellularLocation>
</comment>
<keyword evidence="1" id="KW-0472">Membrane</keyword>
<keyword evidence="1" id="KW-1003">Cell membrane</keyword>
<name>A0A097ID94_9CORY</name>
<organism evidence="2 3">
    <name type="scientific">Corynebacterium doosanense CAU 212 = DSM 45436</name>
    <dbReference type="NCBI Taxonomy" id="558173"/>
    <lineage>
        <taxon>Bacteria</taxon>
        <taxon>Bacillati</taxon>
        <taxon>Actinomycetota</taxon>
        <taxon>Actinomycetes</taxon>
        <taxon>Mycobacteriales</taxon>
        <taxon>Corynebacteriaceae</taxon>
        <taxon>Corynebacterium</taxon>
    </lineage>
</organism>
<dbReference type="STRING" id="558173.CDOO_01405"/>
<accession>A0A097ID94</accession>
<dbReference type="HOGENOM" id="CLU_075503_1_0_11"/>
<dbReference type="GO" id="GO:0005886">
    <property type="term" value="C:plasma membrane"/>
    <property type="evidence" value="ECO:0007669"/>
    <property type="project" value="UniProtKB-SubCell"/>
</dbReference>
<gene>
    <name evidence="2" type="ORF">CDOO_01405</name>
</gene>
<dbReference type="Pfam" id="PF02592">
    <property type="entry name" value="Vut_1"/>
    <property type="match status" value="1"/>
</dbReference>
<dbReference type="PANTHER" id="PTHR34300:SF2">
    <property type="entry name" value="QUEUOSINE PRECURSOR TRANSPORTER-RELATED"/>
    <property type="match status" value="1"/>
</dbReference>
<comment type="function">
    <text evidence="1">Involved in the import of queuosine (Q) precursors, required for Q precursor salvage.</text>
</comment>
<evidence type="ECO:0000313" key="3">
    <source>
        <dbReference type="Proteomes" id="UP000029914"/>
    </source>
</evidence>
<dbReference type="RefSeq" id="WP_018021566.1">
    <property type="nucleotide sequence ID" value="NZ_AQUX01000002.1"/>
</dbReference>
<feature type="transmembrane region" description="Helical" evidence="1">
    <location>
        <begin position="167"/>
        <end position="195"/>
    </location>
</feature>
<dbReference type="HAMAP" id="MF_02088">
    <property type="entry name" value="Q_prec_transport"/>
    <property type="match status" value="1"/>
</dbReference>
<evidence type="ECO:0000256" key="1">
    <source>
        <dbReference type="HAMAP-Rule" id="MF_02088"/>
    </source>
</evidence>